<dbReference type="Pfam" id="PF13800">
    <property type="entry name" value="Sigma_reg_N"/>
    <property type="match status" value="1"/>
</dbReference>
<feature type="transmembrane region" description="Helical" evidence="1">
    <location>
        <begin position="65"/>
        <end position="84"/>
    </location>
</feature>
<organism evidence="4 5">
    <name type="scientific">Pontibacillus chungwhensis BH030062</name>
    <dbReference type="NCBI Taxonomy" id="1385513"/>
    <lineage>
        <taxon>Bacteria</taxon>
        <taxon>Bacillati</taxon>
        <taxon>Bacillota</taxon>
        <taxon>Bacilli</taxon>
        <taxon>Bacillales</taxon>
        <taxon>Bacillaceae</taxon>
        <taxon>Pontibacillus</taxon>
    </lineage>
</organism>
<protein>
    <submittedName>
        <fullName evidence="4">Anti-sigma-M factor yhdL</fullName>
    </submittedName>
</protein>
<name>A0A0A2VBL6_9BACI</name>
<sequence>MTDEFKERLKRYHEGQLSADEEAEMERELDKFDVYQSFLDEQEEEDHTEINSQEVIRKGWFHQRFSIIATVLTILLLIIPLLGLSSKIYYVGKASDLVDLTTKTVYLTEPNVTVGEGQLDVNDHFFNMSFTMDLYKQVGGEKVRIGEWDVLYDLNRVDYPDYPNRNYVIENPPLDIPRPEEKKLYHPDEYAPSSGWDQLEQLPDGTVAEVYISFDQLYRESDIKELLGQMRTDWQWFAVNTGLEQNGKSVEGGYMTPIGYPSESNARDWSPREGIDDRGNSNEEQFLRVMKELEDYEQQATDIARTKWLDLKERNDYLDENGVEVYGAVITGPVEELLSLKERREIRNMKVGEVRLWNYK</sequence>
<accession>A0A0A2VBL6</accession>
<reference evidence="4 5" key="1">
    <citation type="submission" date="2013-08" db="EMBL/GenBank/DDBJ databases">
        <title>Genome of Pontibacillus chungwhensis.</title>
        <authorList>
            <person name="Wang Q."/>
            <person name="Wang G."/>
        </authorList>
    </citation>
    <scope>NUCLEOTIDE SEQUENCE [LARGE SCALE GENOMIC DNA]</scope>
    <source>
        <strain evidence="4 5">BH030062</strain>
    </source>
</reference>
<evidence type="ECO:0000259" key="2">
    <source>
        <dbReference type="Pfam" id="PF13791"/>
    </source>
</evidence>
<evidence type="ECO:0000313" key="5">
    <source>
        <dbReference type="Proteomes" id="UP000030153"/>
    </source>
</evidence>
<dbReference type="Pfam" id="PF13791">
    <property type="entry name" value="Sigma_reg_C"/>
    <property type="match status" value="1"/>
</dbReference>
<evidence type="ECO:0000313" key="4">
    <source>
        <dbReference type="EMBL" id="KGP91070.1"/>
    </source>
</evidence>
<dbReference type="InterPro" id="IPR025672">
    <property type="entry name" value="Sigma_reg_C_dom"/>
</dbReference>
<dbReference type="STRING" id="1385513.N780_17595"/>
<dbReference type="EMBL" id="AVBG01000008">
    <property type="protein sequence ID" value="KGP91070.1"/>
    <property type="molecule type" value="Genomic_DNA"/>
</dbReference>
<keyword evidence="1" id="KW-0812">Transmembrane</keyword>
<dbReference type="eggNOG" id="ENOG502Z96W">
    <property type="taxonomic scope" value="Bacteria"/>
</dbReference>
<dbReference type="InterPro" id="IPR029101">
    <property type="entry name" value="Sigma_reg_N"/>
</dbReference>
<evidence type="ECO:0000256" key="1">
    <source>
        <dbReference type="SAM" id="Phobius"/>
    </source>
</evidence>
<dbReference type="RefSeq" id="WP_052115038.1">
    <property type="nucleotide sequence ID" value="NZ_AVBG01000008.1"/>
</dbReference>
<keyword evidence="1" id="KW-1133">Transmembrane helix</keyword>
<gene>
    <name evidence="4" type="ORF">N780_17595</name>
</gene>
<feature type="domain" description="Sigma factor regulator C-terminal" evidence="2">
    <location>
        <begin position="199"/>
        <end position="353"/>
    </location>
</feature>
<feature type="domain" description="Sigma factor regulator N-terminal" evidence="3">
    <location>
        <begin position="54"/>
        <end position="143"/>
    </location>
</feature>
<proteinExistence type="predicted"/>
<evidence type="ECO:0000259" key="3">
    <source>
        <dbReference type="Pfam" id="PF13800"/>
    </source>
</evidence>
<dbReference type="Proteomes" id="UP000030153">
    <property type="component" value="Unassembled WGS sequence"/>
</dbReference>
<keyword evidence="1" id="KW-0472">Membrane</keyword>
<comment type="caution">
    <text evidence="4">The sequence shown here is derived from an EMBL/GenBank/DDBJ whole genome shotgun (WGS) entry which is preliminary data.</text>
</comment>
<keyword evidence="5" id="KW-1185">Reference proteome</keyword>
<dbReference type="AlphaFoldDB" id="A0A0A2VBL6"/>